<accession>A0ABQ2D8V5</accession>
<name>A0ABQ2D8V5_9MICC</name>
<reference evidence="2" key="1">
    <citation type="journal article" date="2019" name="Int. J. Syst. Evol. Microbiol.">
        <title>The Global Catalogue of Microorganisms (GCM) 10K type strain sequencing project: providing services to taxonomists for standard genome sequencing and annotation.</title>
        <authorList>
            <consortium name="The Broad Institute Genomics Platform"/>
            <consortium name="The Broad Institute Genome Sequencing Center for Infectious Disease"/>
            <person name="Wu L."/>
            <person name="Ma J."/>
        </authorList>
    </citation>
    <scope>NUCLEOTIDE SEQUENCE [LARGE SCALE GENOMIC DNA]</scope>
    <source>
        <strain evidence="2">CGMCC 1.3685</strain>
    </source>
</reference>
<evidence type="ECO:0000313" key="2">
    <source>
        <dbReference type="Proteomes" id="UP000606115"/>
    </source>
</evidence>
<proteinExistence type="predicted"/>
<sequence>MGGTYLGRGLFEDLRGPELAGHVVSAVRQMGPEATVEDQRGTACGVERVAEIAGLRWNIHAPRVPR</sequence>
<gene>
    <name evidence="1" type="ORF">GCM10007173_03960</name>
</gene>
<evidence type="ECO:0000313" key="1">
    <source>
        <dbReference type="EMBL" id="GGJ48573.1"/>
    </source>
</evidence>
<dbReference type="EMBL" id="BMKX01000001">
    <property type="protein sequence ID" value="GGJ48573.1"/>
    <property type="molecule type" value="Genomic_DNA"/>
</dbReference>
<comment type="caution">
    <text evidence="1">The sequence shown here is derived from an EMBL/GenBank/DDBJ whole genome shotgun (WGS) entry which is preliminary data.</text>
</comment>
<organism evidence="1 2">
    <name type="scientific">Glutamicibacter ardleyensis</name>
    <dbReference type="NCBI Taxonomy" id="225894"/>
    <lineage>
        <taxon>Bacteria</taxon>
        <taxon>Bacillati</taxon>
        <taxon>Actinomycetota</taxon>
        <taxon>Actinomycetes</taxon>
        <taxon>Micrococcales</taxon>
        <taxon>Micrococcaceae</taxon>
        <taxon>Glutamicibacter</taxon>
    </lineage>
</organism>
<keyword evidence="2" id="KW-1185">Reference proteome</keyword>
<protein>
    <submittedName>
        <fullName evidence="1">Uncharacterized protein</fullName>
    </submittedName>
</protein>
<dbReference type="Proteomes" id="UP000606115">
    <property type="component" value="Unassembled WGS sequence"/>
</dbReference>